<proteinExistence type="predicted"/>
<evidence type="ECO:0000313" key="3">
    <source>
        <dbReference type="Proteomes" id="UP000076925"/>
    </source>
</evidence>
<accession>A0A139WSM1</accession>
<evidence type="ECO:0000256" key="1">
    <source>
        <dbReference type="SAM" id="Phobius"/>
    </source>
</evidence>
<sequence length="309" mass="35485">MESFILLETILFLVNCSVVLYFIKRQNPEAFEQTQSKLTFAISPKISQLIGMFFGGLGLIFLLFPWVITPITQLKCSHSYIQETSLTTLCKLIEIDWFGNEKSKKVFSGLRGVELETKTDTNSDGKIYYKYQILLLTDTESIPFRSFDYSKYDLEQFQSVISSIKSFLVNPLEKSLEFQEDDRQQGYISVAISLLLDFLALSSIASGLSITCTFDKEANRMILSRSRWFGILGKTVFLHSLDEVVDVSVETLDTDEGWVYRVIFVLRMGDILPLTRIYSSGYQHKQHIAKLVKLFLNSIERHPEKNLLL</sequence>
<keyword evidence="3" id="KW-1185">Reference proteome</keyword>
<comment type="caution">
    <text evidence="2">The sequence shown here is derived from an EMBL/GenBank/DDBJ whole genome shotgun (WGS) entry which is preliminary data.</text>
</comment>
<reference evidence="2 3" key="1">
    <citation type="journal article" date="2013" name="Genome Biol. Evol.">
        <title>Genomes of Stigonematalean cyanobacteria (subsection V) and the evolution of oxygenic photosynthesis from prokaryotes to plastids.</title>
        <authorList>
            <person name="Dagan T."/>
            <person name="Roettger M."/>
            <person name="Stucken K."/>
            <person name="Landan G."/>
            <person name="Koch R."/>
            <person name="Major P."/>
            <person name="Gould S.B."/>
            <person name="Goremykin V.V."/>
            <person name="Rippka R."/>
            <person name="Tandeau de Marsac N."/>
            <person name="Gugger M."/>
            <person name="Lockhart P.J."/>
            <person name="Allen J.F."/>
            <person name="Brune I."/>
            <person name="Maus I."/>
            <person name="Puhler A."/>
            <person name="Martin W.F."/>
        </authorList>
    </citation>
    <scope>NUCLEOTIDE SEQUENCE [LARGE SCALE GENOMIC DNA]</scope>
    <source>
        <strain evidence="2 3">PCC 7110</strain>
    </source>
</reference>
<dbReference type="OrthoDB" id="490817at2"/>
<dbReference type="Proteomes" id="UP000076925">
    <property type="component" value="Unassembled WGS sequence"/>
</dbReference>
<gene>
    <name evidence="2" type="ORF">WA1_06290</name>
</gene>
<keyword evidence="1" id="KW-0472">Membrane</keyword>
<keyword evidence="1" id="KW-0812">Transmembrane</keyword>
<dbReference type="EMBL" id="ANNX02000051">
    <property type="protein sequence ID" value="KYC35432.1"/>
    <property type="molecule type" value="Genomic_DNA"/>
</dbReference>
<dbReference type="AlphaFoldDB" id="A0A139WSM1"/>
<evidence type="ECO:0000313" key="2">
    <source>
        <dbReference type="EMBL" id="KYC35432.1"/>
    </source>
</evidence>
<feature type="transmembrane region" description="Helical" evidence="1">
    <location>
        <begin position="6"/>
        <end position="23"/>
    </location>
</feature>
<organism evidence="2 3">
    <name type="scientific">Scytonema hofmannii PCC 7110</name>
    <dbReference type="NCBI Taxonomy" id="128403"/>
    <lineage>
        <taxon>Bacteria</taxon>
        <taxon>Bacillati</taxon>
        <taxon>Cyanobacteriota</taxon>
        <taxon>Cyanophyceae</taxon>
        <taxon>Nostocales</taxon>
        <taxon>Scytonemataceae</taxon>
        <taxon>Scytonema</taxon>
    </lineage>
</organism>
<dbReference type="RefSeq" id="WP_017749625.1">
    <property type="nucleotide sequence ID" value="NZ_KQ976354.1"/>
</dbReference>
<protein>
    <submittedName>
        <fullName evidence="2">Uncharacterized protein</fullName>
    </submittedName>
</protein>
<feature type="transmembrane region" description="Helical" evidence="1">
    <location>
        <begin position="49"/>
        <end position="68"/>
    </location>
</feature>
<keyword evidence="1" id="KW-1133">Transmembrane helix</keyword>
<name>A0A139WSM1_9CYAN</name>